<name>A0ACC5QX50_9HYPH</name>
<protein>
    <submittedName>
        <fullName evidence="1">Glycosyltransferase</fullName>
    </submittedName>
</protein>
<evidence type="ECO:0000313" key="1">
    <source>
        <dbReference type="EMBL" id="MBK1864803.1"/>
    </source>
</evidence>
<keyword evidence="2" id="KW-1185">Reference proteome</keyword>
<comment type="caution">
    <text evidence="1">The sequence shown here is derived from an EMBL/GenBank/DDBJ whole genome shotgun (WGS) entry which is preliminary data.</text>
</comment>
<dbReference type="Proteomes" id="UP000616151">
    <property type="component" value="Unassembled WGS sequence"/>
</dbReference>
<dbReference type="EMBL" id="JAENHL010000003">
    <property type="protein sequence ID" value="MBK1864803.1"/>
    <property type="molecule type" value="Genomic_DNA"/>
</dbReference>
<gene>
    <name evidence="1" type="ORF">JHL16_00430</name>
</gene>
<evidence type="ECO:0000313" key="2">
    <source>
        <dbReference type="Proteomes" id="UP000616151"/>
    </source>
</evidence>
<sequence>MSEVVVRLGHHTVAIELPEHLLSDGILASLKSDVPQAGVDERIIVSMASDRSYALQGGHGPEEEDGLKRGALLERLLARLAGTFARKAQVPVLRAAAVGWADGAVLIAGPEASGKSSLAAWFIETGFALIGDDQVAITDALGTVSGYPAPLAFAAGDADHLIALTDFASAPMARTAERIHVGVREAWRADGDALACRMMIFPHFARDAQPRLEKLETVAAARLLKAQLTSPAGGEADYWTIQMARSIPAIALTYSHYDQINGLLDRLVKLVIDERLSPVDFDRFVSGIGRPASTAARKYPVPERSTRRFSPFLTIGMATYDDYDGVYFSLQAIRLYHPEIVDEVEFLIIDNHPDGPCAAALKDLEKHIPNLRYIPAADVTGTAVRDRVFSEAGGEFVLCMDCHVLFAPASLRKLIDYFRSVPESGDLIQGPLIYDDLATISTHWLEGWREGMFGYWYKNPAGAESDGQPFEITFQGLGIFACRRAAWPGFNPAFRGFGGEEGYIQERFRRAGHRVLCLPALRWVHRFGRPMGQTYPNRWEDRIRNYLIGFGEIGWDTTEMQQHFRERLGQQTADRIFAAIRKELAAGGEGQELDPVRLDDFRDDEPYDLGEARLRFVAETAVPVLLGKFAFDTVTCLGRGADIWLREFARHGIVSPPEMPDPSRSLVCCFEPGDISTVVAAEHCVGRLTAMAPVVVFTFARPPGDDAIDYNRIRASWTALFARRGYKPIDCLRPALAHDPRADSHYQQNLIVFSRSGVAAGAQRAPAILSRTAGTNVSVIIPVYNGAAFLGQAIESILLQTHSQFELIVVNDGSTDTTGAIADSYATADKRIRVIHQRNGGEAAAFNAGAAAARFALLARVDHDDVALPERLALQVAFLEKHEDVAAVGGTMRCIDRQGKLTGTRATYPLTPEACHAALVNATAGPIGNPAAMIRKAAFERCGGLRVQFRTSSDFDLWLRLDEQFKLANLPDVLVDYRMHGANLTAKGRFAQALNAHIAKQAALLRRRGEADPVNNWTKLGLETLAVFPMLEEDKARAYSELFEAALTNFTTTSDTVFLALADKCLSLIPDGYDLT</sequence>
<accession>A0ACC5QX50</accession>
<reference evidence="1" key="1">
    <citation type="submission" date="2021-01" db="EMBL/GenBank/DDBJ databases">
        <authorList>
            <person name="Sun Q."/>
        </authorList>
    </citation>
    <scope>NUCLEOTIDE SEQUENCE</scope>
    <source>
        <strain evidence="1">YIM B02566</strain>
    </source>
</reference>
<organism evidence="1 2">
    <name type="scientific">Taklimakanibacter albus</name>
    <dbReference type="NCBI Taxonomy" id="2800327"/>
    <lineage>
        <taxon>Bacteria</taxon>
        <taxon>Pseudomonadati</taxon>
        <taxon>Pseudomonadota</taxon>
        <taxon>Alphaproteobacteria</taxon>
        <taxon>Hyphomicrobiales</taxon>
        <taxon>Aestuariivirgaceae</taxon>
        <taxon>Taklimakanibacter</taxon>
    </lineage>
</organism>
<proteinExistence type="predicted"/>